<feature type="binding site" evidence="10">
    <location>
        <begin position="227"/>
        <end position="228"/>
    </location>
    <ligand>
        <name>FAD</name>
        <dbReference type="ChEBI" id="CHEBI:57692"/>
    </ligand>
</feature>
<comment type="cofactor">
    <cofactor evidence="10">
        <name>FAD</name>
        <dbReference type="ChEBI" id="CHEBI:57692"/>
    </cofactor>
    <text evidence="10">Binds 1 FAD per subunit.</text>
</comment>
<dbReference type="GO" id="GO:0000166">
    <property type="term" value="F:nucleotide binding"/>
    <property type="evidence" value="ECO:0007669"/>
    <property type="project" value="UniProtKB-KW"/>
</dbReference>
<protein>
    <recommendedName>
        <fullName evidence="2">proline dehydrogenase</fullName>
        <ecNumber evidence="2">1.5.5.2</ecNumber>
    </recommendedName>
</protein>
<evidence type="ECO:0000256" key="1">
    <source>
        <dbReference type="ARBA" id="ARBA00004739"/>
    </source>
</evidence>
<dbReference type="PANTHER" id="PTHR13914:SF0">
    <property type="entry name" value="PROLINE DEHYDROGENASE 1, MITOCHONDRIAL"/>
    <property type="match status" value="1"/>
</dbReference>
<dbReference type="Proteomes" id="UP000317422">
    <property type="component" value="Unassembled WGS sequence"/>
</dbReference>
<dbReference type="EC" id="1.5.5.2" evidence="2"/>
<gene>
    <name evidence="12" type="ORF">FHX37_3132</name>
</gene>
<evidence type="ECO:0000256" key="7">
    <source>
        <dbReference type="ARBA" id="ARBA00023062"/>
    </source>
</evidence>
<evidence type="ECO:0000313" key="13">
    <source>
        <dbReference type="Proteomes" id="UP000317422"/>
    </source>
</evidence>
<evidence type="ECO:0000313" key="12">
    <source>
        <dbReference type="EMBL" id="TQN33133.1"/>
    </source>
</evidence>
<feature type="binding site" evidence="9">
    <location>
        <position position="289"/>
    </location>
    <ligand>
        <name>substrate</name>
    </ligand>
</feature>
<feature type="binding site" evidence="10">
    <location>
        <position position="165"/>
    </location>
    <ligand>
        <name>FAD</name>
        <dbReference type="ChEBI" id="CHEBI:57692"/>
    </ligand>
</feature>
<dbReference type="Pfam" id="PF01619">
    <property type="entry name" value="Pro_dh"/>
    <property type="match status" value="1"/>
</dbReference>
<dbReference type="Gene3D" id="3.20.20.220">
    <property type="match status" value="1"/>
</dbReference>
<dbReference type="GO" id="GO:0004657">
    <property type="term" value="F:proline dehydrogenase activity"/>
    <property type="evidence" value="ECO:0007669"/>
    <property type="project" value="UniProtKB-EC"/>
</dbReference>
<keyword evidence="5 10" id="KW-0274">FAD</keyword>
<evidence type="ECO:0000256" key="10">
    <source>
        <dbReference type="PIRSR" id="PIRSR000196-2"/>
    </source>
</evidence>
<keyword evidence="13" id="KW-1185">Reference proteome</keyword>
<organism evidence="12 13">
    <name type="scientific">Haloactinospora alba</name>
    <dbReference type="NCBI Taxonomy" id="405555"/>
    <lineage>
        <taxon>Bacteria</taxon>
        <taxon>Bacillati</taxon>
        <taxon>Actinomycetota</taxon>
        <taxon>Actinomycetes</taxon>
        <taxon>Streptosporangiales</taxon>
        <taxon>Nocardiopsidaceae</taxon>
        <taxon>Haloactinospora</taxon>
    </lineage>
</organism>
<dbReference type="InterPro" id="IPR015659">
    <property type="entry name" value="Proline_oxidase"/>
</dbReference>
<dbReference type="InterPro" id="IPR029041">
    <property type="entry name" value="FAD-linked_oxidoreductase-like"/>
</dbReference>
<evidence type="ECO:0000259" key="11">
    <source>
        <dbReference type="Pfam" id="PF01619"/>
    </source>
</evidence>
<dbReference type="PANTHER" id="PTHR13914">
    <property type="entry name" value="PROLINE OXIDASE"/>
    <property type="match status" value="1"/>
</dbReference>
<dbReference type="PIRSF" id="PIRSF000196">
    <property type="entry name" value="Pro_dehydrog"/>
    <property type="match status" value="1"/>
</dbReference>
<feature type="binding site" evidence="9">
    <location>
        <position position="99"/>
    </location>
    <ligand>
        <name>substrate</name>
    </ligand>
</feature>
<evidence type="ECO:0000256" key="3">
    <source>
        <dbReference type="ARBA" id="ARBA00022630"/>
    </source>
</evidence>
<evidence type="ECO:0000256" key="6">
    <source>
        <dbReference type="ARBA" id="ARBA00023002"/>
    </source>
</evidence>
<dbReference type="GO" id="GO:0010133">
    <property type="term" value="P:L-proline catabolic process to L-glutamate"/>
    <property type="evidence" value="ECO:0007669"/>
    <property type="project" value="UniProtKB-UniPathway"/>
</dbReference>
<comment type="caution">
    <text evidence="12">The sequence shown here is derived from an EMBL/GenBank/DDBJ whole genome shotgun (WGS) entry which is preliminary data.</text>
</comment>
<dbReference type="InterPro" id="IPR008219">
    <property type="entry name" value="PRODH_bac_arc"/>
</dbReference>
<comment type="pathway">
    <text evidence="1">Amino-acid degradation; L-proline degradation into L-glutamate; L-glutamate from L-proline: step 1/2.</text>
</comment>
<dbReference type="RefSeq" id="WP_141924542.1">
    <property type="nucleotide sequence ID" value="NZ_VFQC01000001.1"/>
</dbReference>
<dbReference type="AlphaFoldDB" id="A0A543NMT2"/>
<reference evidence="12 13" key="1">
    <citation type="submission" date="2019-06" db="EMBL/GenBank/DDBJ databases">
        <title>Sequencing the genomes of 1000 actinobacteria strains.</title>
        <authorList>
            <person name="Klenk H.-P."/>
        </authorList>
    </citation>
    <scope>NUCLEOTIDE SEQUENCE [LARGE SCALE GENOMIC DNA]</scope>
    <source>
        <strain evidence="12 13">DSM 45015</strain>
    </source>
</reference>
<evidence type="ECO:0000256" key="9">
    <source>
        <dbReference type="PIRSR" id="PIRSR000196-1"/>
    </source>
</evidence>
<keyword evidence="3" id="KW-0285">Flavoprotein</keyword>
<sequence>MALRQTLRAASGNQRLRTLVTNNRAVRGAAGRFVAGESVEDALRAVTDLAEHGLFTTLHNVAASAHHPSQAVETTHAYLHLLQRLSDTGLAPLADLSVKPTTVGLGLGPEGESLARENIARICAAARDAGTTLTLETEGAEQVTATLRTVTTLRREFPTLGCALQSYLRRTAGDAADMSGPHTRVRLAKGGTSDPAAAHPTRREGDAAFVRILRQLMAGSTYPMVATHDPRLIGIAATLAERNERSRDEFEYQMLYGAHSREQRRLTRQGAQVRVYVPYGHDWYGYLLRRAAARPAALASAARVTASGG</sequence>
<evidence type="ECO:0000256" key="8">
    <source>
        <dbReference type="ARBA" id="ARBA00048779"/>
    </source>
</evidence>
<comment type="catalytic activity">
    <reaction evidence="8">
        <text>L-proline + a quinone = (S)-1-pyrroline-5-carboxylate + a quinol + H(+)</text>
        <dbReference type="Rhea" id="RHEA:23784"/>
        <dbReference type="ChEBI" id="CHEBI:15378"/>
        <dbReference type="ChEBI" id="CHEBI:17388"/>
        <dbReference type="ChEBI" id="CHEBI:24646"/>
        <dbReference type="ChEBI" id="CHEBI:60039"/>
        <dbReference type="ChEBI" id="CHEBI:132124"/>
        <dbReference type="EC" id="1.5.5.2"/>
    </reaction>
</comment>
<evidence type="ECO:0000256" key="5">
    <source>
        <dbReference type="ARBA" id="ARBA00022827"/>
    </source>
</evidence>
<keyword evidence="6" id="KW-0560">Oxidoreductase</keyword>
<dbReference type="OrthoDB" id="9773461at2"/>
<proteinExistence type="predicted"/>
<feature type="binding site" evidence="9">
    <location>
        <position position="290"/>
    </location>
    <ligand>
        <name>substrate</name>
    </ligand>
</feature>
<keyword evidence="7" id="KW-0642">Proline metabolism</keyword>
<dbReference type="UniPathway" id="UPA00261">
    <property type="reaction ID" value="UER00373"/>
</dbReference>
<evidence type="ECO:0000256" key="4">
    <source>
        <dbReference type="ARBA" id="ARBA00022741"/>
    </source>
</evidence>
<dbReference type="InterPro" id="IPR002872">
    <property type="entry name" value="Proline_DH_dom"/>
</dbReference>
<dbReference type="SUPFAM" id="SSF51730">
    <property type="entry name" value="FAD-linked oxidoreductase"/>
    <property type="match status" value="1"/>
</dbReference>
<name>A0A543NMT2_9ACTN</name>
<keyword evidence="4 10" id="KW-0547">Nucleotide-binding</keyword>
<accession>A0A543NMT2</accession>
<dbReference type="EMBL" id="VFQC01000001">
    <property type="protein sequence ID" value="TQN33133.1"/>
    <property type="molecule type" value="Genomic_DNA"/>
</dbReference>
<feature type="domain" description="Proline dehydrogenase" evidence="11">
    <location>
        <begin position="43"/>
        <end position="291"/>
    </location>
</feature>
<evidence type="ECO:0000256" key="2">
    <source>
        <dbReference type="ARBA" id="ARBA00012695"/>
    </source>
</evidence>